<protein>
    <recommendedName>
        <fullName evidence="3">Asp-tRNA(Asn)/Glu-tRNA(Gln) amidotransferase GatCAB subunit C</fullName>
    </recommendedName>
</protein>
<name>A0ABY6ZEP5_9BACL</name>
<evidence type="ECO:0000313" key="1">
    <source>
        <dbReference type="EMBL" id="WAH41200.1"/>
    </source>
</evidence>
<evidence type="ECO:0008006" key="3">
    <source>
        <dbReference type="Google" id="ProtNLM"/>
    </source>
</evidence>
<reference evidence="1" key="1">
    <citation type="submission" date="2022-08" db="EMBL/GenBank/DDBJ databases">
        <title>Alicyclobacillus fastidiosus DSM 17978, complete genome.</title>
        <authorList>
            <person name="Wang Q."/>
            <person name="Cai R."/>
            <person name="Wang Z."/>
        </authorList>
    </citation>
    <scope>NUCLEOTIDE SEQUENCE</scope>
    <source>
        <strain evidence="1">DSM 17978</strain>
    </source>
</reference>
<dbReference type="EMBL" id="CP104067">
    <property type="protein sequence ID" value="WAH41200.1"/>
    <property type="molecule type" value="Genomic_DNA"/>
</dbReference>
<accession>A0ABY6ZEP5</accession>
<proteinExistence type="predicted"/>
<dbReference type="RefSeq" id="WP_268005111.1">
    <property type="nucleotide sequence ID" value="NZ_BSUT01000001.1"/>
</dbReference>
<sequence length="60" mass="6855">MQNIVQDLLTLRGIRVPEEDLEFLQVQFRALAEMRASVEELRLDDADIALVNVPCKGSRE</sequence>
<organism evidence="1 2">
    <name type="scientific">Alicyclobacillus fastidiosus</name>
    <dbReference type="NCBI Taxonomy" id="392011"/>
    <lineage>
        <taxon>Bacteria</taxon>
        <taxon>Bacillati</taxon>
        <taxon>Bacillota</taxon>
        <taxon>Bacilli</taxon>
        <taxon>Bacillales</taxon>
        <taxon>Alicyclobacillaceae</taxon>
        <taxon>Alicyclobacillus</taxon>
    </lineage>
</organism>
<gene>
    <name evidence="1" type="ORF">NZD89_23515</name>
</gene>
<dbReference type="Proteomes" id="UP001164761">
    <property type="component" value="Chromosome"/>
</dbReference>
<evidence type="ECO:0000313" key="2">
    <source>
        <dbReference type="Proteomes" id="UP001164761"/>
    </source>
</evidence>
<keyword evidence="2" id="KW-1185">Reference proteome</keyword>